<gene>
    <name evidence="2" type="ORF">SEMRO_301_G111830.1</name>
</gene>
<dbReference type="Gene3D" id="3.70.10.10">
    <property type="match status" value="1"/>
</dbReference>
<accession>A0A9N8DRD9</accession>
<dbReference type="SUPFAM" id="SSF55979">
    <property type="entry name" value="DNA clamp"/>
    <property type="match status" value="1"/>
</dbReference>
<feature type="region of interest" description="Disordered" evidence="1">
    <location>
        <begin position="268"/>
        <end position="290"/>
    </location>
</feature>
<feature type="region of interest" description="Disordered" evidence="1">
    <location>
        <begin position="70"/>
        <end position="89"/>
    </location>
</feature>
<dbReference type="Proteomes" id="UP001153069">
    <property type="component" value="Unassembled WGS sequence"/>
</dbReference>
<keyword evidence="3" id="KW-1185">Reference proteome</keyword>
<feature type="region of interest" description="Disordered" evidence="1">
    <location>
        <begin position="393"/>
        <end position="417"/>
    </location>
</feature>
<evidence type="ECO:0000256" key="1">
    <source>
        <dbReference type="SAM" id="MobiDB-lite"/>
    </source>
</evidence>
<dbReference type="EMBL" id="CAICTM010000300">
    <property type="protein sequence ID" value="CAB9507307.1"/>
    <property type="molecule type" value="Genomic_DNA"/>
</dbReference>
<evidence type="ECO:0000313" key="3">
    <source>
        <dbReference type="Proteomes" id="UP001153069"/>
    </source>
</evidence>
<proteinExistence type="predicted"/>
<feature type="compositionally biased region" description="Low complexity" evidence="1">
    <location>
        <begin position="393"/>
        <end position="406"/>
    </location>
</feature>
<dbReference type="GO" id="GO:0071479">
    <property type="term" value="P:cellular response to ionizing radiation"/>
    <property type="evidence" value="ECO:0007669"/>
    <property type="project" value="TreeGrafter"/>
</dbReference>
<organism evidence="2 3">
    <name type="scientific">Seminavis robusta</name>
    <dbReference type="NCBI Taxonomy" id="568900"/>
    <lineage>
        <taxon>Eukaryota</taxon>
        <taxon>Sar</taxon>
        <taxon>Stramenopiles</taxon>
        <taxon>Ochrophyta</taxon>
        <taxon>Bacillariophyta</taxon>
        <taxon>Bacillariophyceae</taxon>
        <taxon>Bacillariophycidae</taxon>
        <taxon>Naviculales</taxon>
        <taxon>Naviculaceae</taxon>
        <taxon>Seminavis</taxon>
    </lineage>
</organism>
<dbReference type="PANTHER" id="PTHR15237">
    <property type="entry name" value="DNA REPAIR PROTEIN RAD9"/>
    <property type="match status" value="1"/>
</dbReference>
<dbReference type="AlphaFoldDB" id="A0A9N8DRD9"/>
<dbReference type="PANTHER" id="PTHR15237:SF0">
    <property type="entry name" value="CELL CYCLE CHECKPOINT CONTROL PROTEIN"/>
    <property type="match status" value="1"/>
</dbReference>
<feature type="compositionally biased region" description="Polar residues" evidence="1">
    <location>
        <begin position="272"/>
        <end position="287"/>
    </location>
</feature>
<dbReference type="GO" id="GO:0031573">
    <property type="term" value="P:mitotic intra-S DNA damage checkpoint signaling"/>
    <property type="evidence" value="ECO:0007669"/>
    <property type="project" value="TreeGrafter"/>
</dbReference>
<protein>
    <submittedName>
        <fullName evidence="2">Rad9</fullName>
    </submittedName>
</protein>
<dbReference type="OrthoDB" id="41979at2759"/>
<dbReference type="GO" id="GO:0006281">
    <property type="term" value="P:DNA repair"/>
    <property type="evidence" value="ECO:0007669"/>
    <property type="project" value="TreeGrafter"/>
</dbReference>
<dbReference type="GO" id="GO:0030896">
    <property type="term" value="C:checkpoint clamp complex"/>
    <property type="evidence" value="ECO:0007669"/>
    <property type="project" value="InterPro"/>
</dbReference>
<comment type="caution">
    <text evidence="2">The sequence shown here is derived from an EMBL/GenBank/DDBJ whole genome shotgun (WGS) entry which is preliminary data.</text>
</comment>
<dbReference type="InterPro" id="IPR046938">
    <property type="entry name" value="DNA_clamp_sf"/>
</dbReference>
<evidence type="ECO:0000313" key="2">
    <source>
        <dbReference type="EMBL" id="CAB9507307.1"/>
    </source>
</evidence>
<reference evidence="2" key="1">
    <citation type="submission" date="2020-06" db="EMBL/GenBank/DDBJ databases">
        <authorList>
            <consortium name="Plant Systems Biology data submission"/>
        </authorList>
    </citation>
    <scope>NUCLEOTIDE SEQUENCE</scope>
    <source>
        <strain evidence="2">D6</strain>
    </source>
</reference>
<feature type="compositionally biased region" description="Polar residues" evidence="1">
    <location>
        <begin position="80"/>
        <end position="89"/>
    </location>
</feature>
<feature type="compositionally biased region" description="Basic and acidic residues" evidence="1">
    <location>
        <begin position="407"/>
        <end position="417"/>
    </location>
</feature>
<name>A0A9N8DRD9_9STRA</name>
<dbReference type="GO" id="GO:0000076">
    <property type="term" value="P:DNA replication checkpoint signaling"/>
    <property type="evidence" value="ECO:0007669"/>
    <property type="project" value="TreeGrafter"/>
</dbReference>
<sequence length="417" mass="46644">MDCVIPGHSFRCFTGAIQCLSKIGKDLYVDFDPMDGLVLRTLNDAKSAFCVTEFSPPFFERCTAPVMAATTTSGRKRNHSTASSSTCSQGKRFSCRVPMKALGQVIRPRKNIVTVRIKSEGHDGDTQTQNENASLLLAFEFQLEIPNNNNNSHNQYKQQPTWCKVIHRLGVEEVDNICAVAPKEECSELVAAPKLLHKWLEPIGNNRNDAEGCIIVTRDADLVVATSFNSTDTVGLTTLAIQNGKQRTLKTESCLRLEDLEDFDFRDGRTLPHSSSSQPERNNNSAYPPQCPMPLNVNDEVCLVFGIKEAKAFLHFCTQQASNSNNRWNNDQSTMDLDNSRIHRNPWSVAMAYHWAGRPLIWEAKAASVSIQLVLATLSHTILKDLPVMKNRAAQSQQQLPAQQRRQSVDRNRRNSA</sequence>
<dbReference type="InterPro" id="IPR007268">
    <property type="entry name" value="Rad9/Ddc1"/>
</dbReference>
<dbReference type="Pfam" id="PF04139">
    <property type="entry name" value="Rad9"/>
    <property type="match status" value="1"/>
</dbReference>